<evidence type="ECO:0000256" key="1">
    <source>
        <dbReference type="SAM" id="SignalP"/>
    </source>
</evidence>
<proteinExistence type="predicted"/>
<protein>
    <submittedName>
        <fullName evidence="2">FAD/FMN-containing dehydrogenase</fullName>
    </submittedName>
</protein>
<evidence type="ECO:0000313" key="3">
    <source>
        <dbReference type="Proteomes" id="UP000464480"/>
    </source>
</evidence>
<feature type="chain" id="PRO_5026156636" evidence="1">
    <location>
        <begin position="19"/>
        <end position="156"/>
    </location>
</feature>
<name>A0A6I6XFX7_PSEPU</name>
<keyword evidence="1" id="KW-0732">Signal</keyword>
<reference evidence="2 3" key="1">
    <citation type="submission" date="2020-02" db="EMBL/GenBank/DDBJ databases">
        <title>Pseudomonas Putida W5 Complete Genome Assembly.</title>
        <authorList>
            <person name="Yuan Z.-C."/>
            <person name="Shaw G.A."/>
            <person name="Cusano A.D."/>
            <person name="Caddey B.J."/>
            <person name="Weselowski B.J."/>
        </authorList>
    </citation>
    <scope>NUCLEOTIDE SEQUENCE [LARGE SCALE GENOMIC DNA]</scope>
    <source>
        <strain evidence="2 3">W5</strain>
    </source>
</reference>
<sequence length="156" mass="17031">MKYAVALLFGLLPSLAHALETGERLAPWTLLDQNDQPYSLSADTHLLLVARDMDGAKLVKAALADTPKGYLEARDAVFVADIQRMPALISKLFAIPAMRNYSYRVMLDREGRVASRYPGQAGQVLWLQLQDGVLVSQQAFADPEALKAALAKAPGH</sequence>
<evidence type="ECO:0000313" key="2">
    <source>
        <dbReference type="EMBL" id="QHG64554.1"/>
    </source>
</evidence>
<dbReference type="EMBL" id="CP026115">
    <property type="protein sequence ID" value="QHG64554.1"/>
    <property type="molecule type" value="Genomic_DNA"/>
</dbReference>
<feature type="signal peptide" evidence="1">
    <location>
        <begin position="1"/>
        <end position="18"/>
    </location>
</feature>
<gene>
    <name evidence="2" type="ORF">C2H86_09070</name>
</gene>
<accession>A0A6I6XFX7</accession>
<dbReference type="Proteomes" id="UP000464480">
    <property type="component" value="Chromosome"/>
</dbReference>
<dbReference type="RefSeq" id="WP_159409925.1">
    <property type="nucleotide sequence ID" value="NZ_CP026115.2"/>
</dbReference>
<organism evidence="2 3">
    <name type="scientific">Pseudomonas putida</name>
    <name type="common">Arthrobacter siderocapsulatus</name>
    <dbReference type="NCBI Taxonomy" id="303"/>
    <lineage>
        <taxon>Bacteria</taxon>
        <taxon>Pseudomonadati</taxon>
        <taxon>Pseudomonadota</taxon>
        <taxon>Gammaproteobacteria</taxon>
        <taxon>Pseudomonadales</taxon>
        <taxon>Pseudomonadaceae</taxon>
        <taxon>Pseudomonas</taxon>
    </lineage>
</organism>
<dbReference type="AlphaFoldDB" id="A0A6I6XFX7"/>